<name>A0A176W5P1_MARPO</name>
<dbReference type="Proteomes" id="UP000077202">
    <property type="component" value="Unassembled WGS sequence"/>
</dbReference>
<organism evidence="1 2">
    <name type="scientific">Marchantia polymorpha subsp. ruderalis</name>
    <dbReference type="NCBI Taxonomy" id="1480154"/>
    <lineage>
        <taxon>Eukaryota</taxon>
        <taxon>Viridiplantae</taxon>
        <taxon>Streptophyta</taxon>
        <taxon>Embryophyta</taxon>
        <taxon>Marchantiophyta</taxon>
        <taxon>Marchantiopsida</taxon>
        <taxon>Marchantiidae</taxon>
        <taxon>Marchantiales</taxon>
        <taxon>Marchantiaceae</taxon>
        <taxon>Marchantia</taxon>
    </lineage>
</organism>
<sequence length="166" mass="17670">MGSGGRKEMGIGVVVVDGGGRAGGGQGEKGESGAAFRSAIAGPRRVLCHLSTCCVGVGGGAAPRLGWTGWGLGLGLWWRCSLEWAQKQVSGFGVGRGGEWEEADRGFVCRKQEELRTRRSDAGSDMQFLTRGVSVGRNRVFSYEAVCCRGSKEGAYTDDLYFLSFF</sequence>
<gene>
    <name evidence="1" type="ORF">AXG93_2490s1410</name>
</gene>
<reference evidence="1" key="1">
    <citation type="submission" date="2016-03" db="EMBL/GenBank/DDBJ databases">
        <title>Mechanisms controlling the formation of the plant cell surface in tip-growing cells are functionally conserved among land plants.</title>
        <authorList>
            <person name="Honkanen S."/>
            <person name="Jones V.A."/>
            <person name="Morieri G."/>
            <person name="Champion C."/>
            <person name="Hetherington A.J."/>
            <person name="Kelly S."/>
            <person name="Saint-Marcoux D."/>
            <person name="Proust H."/>
            <person name="Prescott H."/>
            <person name="Dolan L."/>
        </authorList>
    </citation>
    <scope>NUCLEOTIDE SEQUENCE [LARGE SCALE GENOMIC DNA]</scope>
    <source>
        <tissue evidence="1">Whole gametophyte</tissue>
    </source>
</reference>
<accession>A0A176W5P1</accession>
<proteinExistence type="predicted"/>
<dbReference type="AlphaFoldDB" id="A0A176W5P1"/>
<evidence type="ECO:0000313" key="2">
    <source>
        <dbReference type="Proteomes" id="UP000077202"/>
    </source>
</evidence>
<comment type="caution">
    <text evidence="1">The sequence shown here is derived from an EMBL/GenBank/DDBJ whole genome shotgun (WGS) entry which is preliminary data.</text>
</comment>
<keyword evidence="2" id="KW-1185">Reference proteome</keyword>
<evidence type="ECO:0000313" key="1">
    <source>
        <dbReference type="EMBL" id="OAE28350.1"/>
    </source>
</evidence>
<dbReference type="EMBL" id="LVLJ01001741">
    <property type="protein sequence ID" value="OAE28350.1"/>
    <property type="molecule type" value="Genomic_DNA"/>
</dbReference>
<protein>
    <submittedName>
        <fullName evidence="1">Uncharacterized protein</fullName>
    </submittedName>
</protein>